<evidence type="ECO:0000313" key="10">
    <source>
        <dbReference type="Proteomes" id="UP000241769"/>
    </source>
</evidence>
<gene>
    <name evidence="9" type="ORF">PROFUN_16444</name>
</gene>
<comment type="catalytic activity">
    <reaction evidence="6">
        <text>L-tyrosyl-[protein] + ATP = O-phospho-L-tyrosyl-[protein] + ADP + H(+)</text>
        <dbReference type="Rhea" id="RHEA:10596"/>
        <dbReference type="Rhea" id="RHEA-COMP:10136"/>
        <dbReference type="Rhea" id="RHEA-COMP:20101"/>
        <dbReference type="ChEBI" id="CHEBI:15378"/>
        <dbReference type="ChEBI" id="CHEBI:30616"/>
        <dbReference type="ChEBI" id="CHEBI:46858"/>
        <dbReference type="ChEBI" id="CHEBI:61978"/>
        <dbReference type="ChEBI" id="CHEBI:456216"/>
        <dbReference type="EC" id="2.7.10.1"/>
    </reaction>
</comment>
<dbReference type="AlphaFoldDB" id="A0A2P6MQQ3"/>
<comment type="subcellular location">
    <subcellularLocation>
        <location evidence="1">Membrane</location>
        <topology evidence="1">Single-pass membrane protein</topology>
    </subcellularLocation>
</comment>
<evidence type="ECO:0000259" key="8">
    <source>
        <dbReference type="PROSITE" id="PS50011"/>
    </source>
</evidence>
<dbReference type="InterPro" id="IPR000719">
    <property type="entry name" value="Prot_kinase_dom"/>
</dbReference>
<protein>
    <recommendedName>
        <fullName evidence="8">Protein kinase domain-containing protein</fullName>
    </recommendedName>
</protein>
<dbReference type="InterPro" id="IPR050122">
    <property type="entry name" value="RTK"/>
</dbReference>
<comment type="caution">
    <text evidence="9">The sequence shown here is derived from an EMBL/GenBank/DDBJ whole genome shotgun (WGS) entry which is preliminary data.</text>
</comment>
<evidence type="ECO:0000313" key="9">
    <source>
        <dbReference type="EMBL" id="PRP74006.1"/>
    </source>
</evidence>
<sequence length="512" mass="57312">MRAQRGHLRTAHDGTDLFNKFAYRHVDARFKATGQLSLSHGRLECLFLLRYMTAMLDSGVECLMSITLQGLPVHDLLLEGANWDYGNWGCTTSGTTTFEAANCVFATGSTGTVTLNIVTSGDDTSYRLYTENPNSSKTSAMSSSVVALGTFGTSSPGCVPRRRSSQKDLEDGYSHIVTNALRIDYEELKDSKVVGEGAFGVVSMAVWRKSQVAVKQMTSSNTITNKALQEFFSEVQIMQNLRPHPNVVLFMGVCVPPQPFCIVTEYCERGSLLTYLRSTDAIPEEEQFRLINGIALGMLHLHSEKVQYYTFYTTAPLTFFKIVHRDLAARNVLLSRHLEPKIGDFGMSRLTVAENNAGKTQTNIGPVKWMSPEAITSQEYSIKSDVFSFGVVMWEIVHPKEEPWGDETLLNVAMDVVKGKRLIICDNCPPKLANLMRDCWETSTEMRPDFSQICDRMGNAQLEEEAPQHYVSTPNAQYEPIARMPKKFISFELQTLSCLEIFPSQPLHMPQL</sequence>
<reference evidence="9 10" key="1">
    <citation type="journal article" date="2018" name="Genome Biol. Evol.">
        <title>Multiple Roots of Fruiting Body Formation in Amoebozoa.</title>
        <authorList>
            <person name="Hillmann F."/>
            <person name="Forbes G."/>
            <person name="Novohradska S."/>
            <person name="Ferling I."/>
            <person name="Riege K."/>
            <person name="Groth M."/>
            <person name="Westermann M."/>
            <person name="Marz M."/>
            <person name="Spaller T."/>
            <person name="Winckler T."/>
            <person name="Schaap P."/>
            <person name="Glockner G."/>
        </authorList>
    </citation>
    <scope>NUCLEOTIDE SEQUENCE [LARGE SCALE GENOMIC DNA]</scope>
    <source>
        <strain evidence="9 10">Jena</strain>
    </source>
</reference>
<dbReference type="GO" id="GO:0005886">
    <property type="term" value="C:plasma membrane"/>
    <property type="evidence" value="ECO:0007669"/>
    <property type="project" value="TreeGrafter"/>
</dbReference>
<evidence type="ECO:0000256" key="2">
    <source>
        <dbReference type="ARBA" id="ARBA00022679"/>
    </source>
</evidence>
<dbReference type="EMBL" id="MDYQ01000511">
    <property type="protein sequence ID" value="PRP74006.1"/>
    <property type="molecule type" value="Genomic_DNA"/>
</dbReference>
<dbReference type="InterPro" id="IPR008266">
    <property type="entry name" value="Tyr_kinase_AS"/>
</dbReference>
<evidence type="ECO:0000256" key="7">
    <source>
        <dbReference type="PROSITE-ProRule" id="PRU10141"/>
    </source>
</evidence>
<dbReference type="OrthoDB" id="4062651at2759"/>
<dbReference type="GO" id="GO:0005524">
    <property type="term" value="F:ATP binding"/>
    <property type="evidence" value="ECO:0007669"/>
    <property type="project" value="UniProtKB-UniRule"/>
</dbReference>
<name>A0A2P6MQQ3_9EUKA</name>
<accession>A0A2P6MQQ3</accession>
<dbReference type="InterPro" id="IPR001245">
    <property type="entry name" value="Ser-Thr/Tyr_kinase_cat_dom"/>
</dbReference>
<evidence type="ECO:0000256" key="1">
    <source>
        <dbReference type="ARBA" id="ARBA00004167"/>
    </source>
</evidence>
<dbReference type="SMART" id="SM00219">
    <property type="entry name" value="TyrKc"/>
    <property type="match status" value="1"/>
</dbReference>
<dbReference type="GO" id="GO:0007169">
    <property type="term" value="P:cell surface receptor protein tyrosine kinase signaling pathway"/>
    <property type="evidence" value="ECO:0007669"/>
    <property type="project" value="TreeGrafter"/>
</dbReference>
<keyword evidence="2" id="KW-0808">Transferase</keyword>
<dbReference type="InParanoid" id="A0A2P6MQQ3"/>
<dbReference type="Proteomes" id="UP000241769">
    <property type="component" value="Unassembled WGS sequence"/>
</dbReference>
<dbReference type="PROSITE" id="PS00109">
    <property type="entry name" value="PROTEIN_KINASE_TYR"/>
    <property type="match status" value="1"/>
</dbReference>
<keyword evidence="3 7" id="KW-0547">Nucleotide-binding</keyword>
<evidence type="ECO:0000256" key="3">
    <source>
        <dbReference type="ARBA" id="ARBA00022741"/>
    </source>
</evidence>
<dbReference type="PROSITE" id="PS00107">
    <property type="entry name" value="PROTEIN_KINASE_ATP"/>
    <property type="match status" value="1"/>
</dbReference>
<dbReference type="InterPro" id="IPR020635">
    <property type="entry name" value="Tyr_kinase_cat_dom"/>
</dbReference>
<dbReference type="InterPro" id="IPR011009">
    <property type="entry name" value="Kinase-like_dom_sf"/>
</dbReference>
<evidence type="ECO:0000256" key="5">
    <source>
        <dbReference type="ARBA" id="ARBA00022840"/>
    </source>
</evidence>
<dbReference type="Pfam" id="PF07714">
    <property type="entry name" value="PK_Tyr_Ser-Thr"/>
    <property type="match status" value="1"/>
</dbReference>
<keyword evidence="5 7" id="KW-0067">ATP-binding</keyword>
<dbReference type="SUPFAM" id="SSF56112">
    <property type="entry name" value="Protein kinase-like (PK-like)"/>
    <property type="match status" value="1"/>
</dbReference>
<dbReference type="GO" id="GO:0004714">
    <property type="term" value="F:transmembrane receptor protein tyrosine kinase activity"/>
    <property type="evidence" value="ECO:0007669"/>
    <property type="project" value="UniProtKB-EC"/>
</dbReference>
<dbReference type="Gene3D" id="1.10.510.10">
    <property type="entry name" value="Transferase(Phosphotransferase) domain 1"/>
    <property type="match status" value="1"/>
</dbReference>
<feature type="domain" description="Protein kinase" evidence="8">
    <location>
        <begin position="188"/>
        <end position="462"/>
    </location>
</feature>
<keyword evidence="10" id="KW-1185">Reference proteome</keyword>
<feature type="binding site" evidence="7">
    <location>
        <position position="215"/>
    </location>
    <ligand>
        <name>ATP</name>
        <dbReference type="ChEBI" id="CHEBI:30616"/>
    </ligand>
</feature>
<dbReference type="PANTHER" id="PTHR24416">
    <property type="entry name" value="TYROSINE-PROTEIN KINASE RECEPTOR"/>
    <property type="match status" value="1"/>
</dbReference>
<dbReference type="InterPro" id="IPR017441">
    <property type="entry name" value="Protein_kinase_ATP_BS"/>
</dbReference>
<organism evidence="9 10">
    <name type="scientific">Planoprotostelium fungivorum</name>
    <dbReference type="NCBI Taxonomy" id="1890364"/>
    <lineage>
        <taxon>Eukaryota</taxon>
        <taxon>Amoebozoa</taxon>
        <taxon>Evosea</taxon>
        <taxon>Variosea</taxon>
        <taxon>Cavosteliida</taxon>
        <taxon>Cavosteliaceae</taxon>
        <taxon>Planoprotostelium</taxon>
    </lineage>
</organism>
<dbReference type="STRING" id="1890364.A0A2P6MQQ3"/>
<dbReference type="PRINTS" id="PR00109">
    <property type="entry name" value="TYRKINASE"/>
</dbReference>
<dbReference type="CDD" id="cd00192">
    <property type="entry name" value="PTKc"/>
    <property type="match status" value="1"/>
</dbReference>
<keyword evidence="4" id="KW-0418">Kinase</keyword>
<dbReference type="PANTHER" id="PTHR24416:SF600">
    <property type="entry name" value="PDGF- AND VEGF-RECEPTOR RELATED, ISOFORM J"/>
    <property type="match status" value="1"/>
</dbReference>
<dbReference type="PROSITE" id="PS50011">
    <property type="entry name" value="PROTEIN_KINASE_DOM"/>
    <property type="match status" value="1"/>
</dbReference>
<evidence type="ECO:0000256" key="6">
    <source>
        <dbReference type="ARBA" id="ARBA00051243"/>
    </source>
</evidence>
<dbReference type="GO" id="GO:0043235">
    <property type="term" value="C:receptor complex"/>
    <property type="evidence" value="ECO:0007669"/>
    <property type="project" value="TreeGrafter"/>
</dbReference>
<evidence type="ECO:0000256" key="4">
    <source>
        <dbReference type="ARBA" id="ARBA00022777"/>
    </source>
</evidence>
<dbReference type="FunFam" id="3.30.200.20:FF:000180">
    <property type="entry name" value="serine/threonine-protein kinase STY46-like"/>
    <property type="match status" value="1"/>
</dbReference>
<proteinExistence type="predicted"/>